<dbReference type="Pfam" id="PF00551">
    <property type="entry name" value="Formyl_trans_N"/>
    <property type="match status" value="1"/>
</dbReference>
<accession>A0A382GZ85</accession>
<keyword evidence="3" id="KW-0808">Transferase</keyword>
<sequence length="194" mass="21223">MLRLGVLASHQGTNFQTIVDACAEGSLNAKVTALICNNSKAPVMERAVRMEVPTYHLSAATHPQESALDTAIHEHLTTARVQLVVLAGYMKKLGPLVLNKFAGRIINVHPSLLPKHGGQGYFGMQVHEAVIATGDRETGATVHHVTEQYDEGATIRQKSIAVTSEDTPETIARKVHVIEYRLLLETIKEFAERP</sequence>
<name>A0A382GZ85_9ZZZZ</name>
<comment type="pathway">
    <text evidence="1">Purine metabolism; IMP biosynthesis via de novo pathway; N(2)-formyl-N(1)-(5-phospho-D-ribosyl)glycinamide from N(1)-(5-phospho-D-ribosyl)glycinamide (10-formyl THF route): step 1/1.</text>
</comment>
<feature type="domain" description="Formyl transferase N-terminal" evidence="5">
    <location>
        <begin position="3"/>
        <end position="187"/>
    </location>
</feature>
<dbReference type="PANTHER" id="PTHR43369">
    <property type="entry name" value="PHOSPHORIBOSYLGLYCINAMIDE FORMYLTRANSFERASE"/>
    <property type="match status" value="1"/>
</dbReference>
<dbReference type="InterPro" id="IPR004607">
    <property type="entry name" value="GART"/>
</dbReference>
<gene>
    <name evidence="6" type="ORF">METZ01_LOCUS233204</name>
</gene>
<protein>
    <recommendedName>
        <fullName evidence="2">phosphoribosylglycinamide formyltransferase 1</fullName>
        <ecNumber evidence="2">2.1.2.2</ecNumber>
    </recommendedName>
</protein>
<dbReference type="AlphaFoldDB" id="A0A382GZ85"/>
<dbReference type="PANTHER" id="PTHR43369:SF2">
    <property type="entry name" value="PHOSPHORIBOSYLGLYCINAMIDE FORMYLTRANSFERASE"/>
    <property type="match status" value="1"/>
</dbReference>
<evidence type="ECO:0000256" key="3">
    <source>
        <dbReference type="ARBA" id="ARBA00022679"/>
    </source>
</evidence>
<evidence type="ECO:0000256" key="1">
    <source>
        <dbReference type="ARBA" id="ARBA00005054"/>
    </source>
</evidence>
<dbReference type="NCBIfam" id="TIGR00639">
    <property type="entry name" value="PurN"/>
    <property type="match status" value="1"/>
</dbReference>
<dbReference type="EC" id="2.1.2.2" evidence="2"/>
<evidence type="ECO:0000259" key="5">
    <source>
        <dbReference type="Pfam" id="PF00551"/>
    </source>
</evidence>
<organism evidence="6">
    <name type="scientific">marine metagenome</name>
    <dbReference type="NCBI Taxonomy" id="408172"/>
    <lineage>
        <taxon>unclassified sequences</taxon>
        <taxon>metagenomes</taxon>
        <taxon>ecological metagenomes</taxon>
    </lineage>
</organism>
<evidence type="ECO:0000256" key="2">
    <source>
        <dbReference type="ARBA" id="ARBA00012254"/>
    </source>
</evidence>
<dbReference type="InterPro" id="IPR002376">
    <property type="entry name" value="Formyl_transf_N"/>
</dbReference>
<dbReference type="GO" id="GO:0005829">
    <property type="term" value="C:cytosol"/>
    <property type="evidence" value="ECO:0007669"/>
    <property type="project" value="TreeGrafter"/>
</dbReference>
<evidence type="ECO:0000256" key="4">
    <source>
        <dbReference type="ARBA" id="ARBA00022755"/>
    </source>
</evidence>
<reference evidence="6" key="1">
    <citation type="submission" date="2018-05" db="EMBL/GenBank/DDBJ databases">
        <authorList>
            <person name="Lanie J.A."/>
            <person name="Ng W.-L."/>
            <person name="Kazmierczak K.M."/>
            <person name="Andrzejewski T.M."/>
            <person name="Davidsen T.M."/>
            <person name="Wayne K.J."/>
            <person name="Tettelin H."/>
            <person name="Glass J.I."/>
            <person name="Rusch D."/>
            <person name="Podicherti R."/>
            <person name="Tsui H.-C.T."/>
            <person name="Winkler M.E."/>
        </authorList>
    </citation>
    <scope>NUCLEOTIDE SEQUENCE</scope>
</reference>
<dbReference type="HAMAP" id="MF_01930">
    <property type="entry name" value="PurN"/>
    <property type="match status" value="1"/>
</dbReference>
<keyword evidence="4" id="KW-0658">Purine biosynthesis</keyword>
<dbReference type="Gene3D" id="3.40.50.170">
    <property type="entry name" value="Formyl transferase, N-terminal domain"/>
    <property type="match status" value="1"/>
</dbReference>
<evidence type="ECO:0000313" key="6">
    <source>
        <dbReference type="EMBL" id="SVB80350.1"/>
    </source>
</evidence>
<dbReference type="GO" id="GO:0006189">
    <property type="term" value="P:'de novo' IMP biosynthetic process"/>
    <property type="evidence" value="ECO:0007669"/>
    <property type="project" value="InterPro"/>
</dbReference>
<dbReference type="GO" id="GO:0004644">
    <property type="term" value="F:phosphoribosylglycinamide formyltransferase activity"/>
    <property type="evidence" value="ECO:0007669"/>
    <property type="project" value="UniProtKB-EC"/>
</dbReference>
<dbReference type="InterPro" id="IPR036477">
    <property type="entry name" value="Formyl_transf_N_sf"/>
</dbReference>
<dbReference type="EMBL" id="UINC01058279">
    <property type="protein sequence ID" value="SVB80350.1"/>
    <property type="molecule type" value="Genomic_DNA"/>
</dbReference>
<dbReference type="SUPFAM" id="SSF53328">
    <property type="entry name" value="Formyltransferase"/>
    <property type="match status" value="1"/>
</dbReference>
<proteinExistence type="inferred from homology"/>
<dbReference type="CDD" id="cd08645">
    <property type="entry name" value="FMT_core_GART"/>
    <property type="match status" value="1"/>
</dbReference>